<evidence type="ECO:0000313" key="2">
    <source>
        <dbReference type="EMBL" id="GES96776.1"/>
    </source>
</evidence>
<keyword evidence="3" id="KW-1185">Reference proteome</keyword>
<reference evidence="2" key="2">
    <citation type="submission" date="2019-10" db="EMBL/GenBank/DDBJ databases">
        <title>Conservation and host-specific expression of non-tandemly repeated heterogenous ribosome RNA gene in arbuscular mycorrhizal fungi.</title>
        <authorList>
            <person name="Maeda T."/>
            <person name="Kobayashi Y."/>
            <person name="Nakagawa T."/>
            <person name="Ezawa T."/>
            <person name="Yamaguchi K."/>
            <person name="Bino T."/>
            <person name="Nishimoto Y."/>
            <person name="Shigenobu S."/>
            <person name="Kawaguchi M."/>
        </authorList>
    </citation>
    <scope>NUCLEOTIDE SEQUENCE</scope>
    <source>
        <strain evidence="2">HR1</strain>
    </source>
</reference>
<dbReference type="EMBL" id="BLAL01000252">
    <property type="protein sequence ID" value="GES96776.1"/>
    <property type="molecule type" value="Genomic_DNA"/>
</dbReference>
<dbReference type="OrthoDB" id="2471629at2759"/>
<evidence type="ECO:0000313" key="3">
    <source>
        <dbReference type="Proteomes" id="UP000247702"/>
    </source>
</evidence>
<dbReference type="Proteomes" id="UP000615446">
    <property type="component" value="Unassembled WGS sequence"/>
</dbReference>
<dbReference type="Proteomes" id="UP000247702">
    <property type="component" value="Unassembled WGS sequence"/>
</dbReference>
<sequence>MTSRLWVLKTENTNGELYFNMMSKLDLDDYKINILEYRGESIKLKSLISQAVTKGLILYHNIDFLLYLLNTLAHDTKFFNLFIGFLTKPVAEINKEILKLILWHVKNVICNSDERLDEYIWN</sequence>
<reference evidence="1 3" key="1">
    <citation type="submission" date="2017-11" db="EMBL/GenBank/DDBJ databases">
        <title>The genome of Rhizophagus clarus HR1 reveals common genetic basis of auxotrophy among arbuscular mycorrhizal fungi.</title>
        <authorList>
            <person name="Kobayashi Y."/>
        </authorList>
    </citation>
    <scope>NUCLEOTIDE SEQUENCE [LARGE SCALE GENOMIC DNA]</scope>
    <source>
        <strain evidence="1 3">HR1</strain>
    </source>
</reference>
<evidence type="ECO:0000313" key="1">
    <source>
        <dbReference type="EMBL" id="GBB90278.1"/>
    </source>
</evidence>
<proteinExistence type="predicted"/>
<protein>
    <submittedName>
        <fullName evidence="1">Uncharacterized protein</fullName>
    </submittedName>
</protein>
<comment type="caution">
    <text evidence="1">The sequence shown here is derived from an EMBL/GenBank/DDBJ whole genome shotgun (WGS) entry which is preliminary data.</text>
</comment>
<name>A0A2Z6RCJ0_9GLOM</name>
<dbReference type="AlphaFoldDB" id="A0A2Z6RCJ0"/>
<gene>
    <name evidence="2" type="ORF">RCL2_002339200</name>
    <name evidence="1" type="ORF">RclHR1_17190004</name>
</gene>
<dbReference type="EMBL" id="BEXD01000801">
    <property type="protein sequence ID" value="GBB90278.1"/>
    <property type="molecule type" value="Genomic_DNA"/>
</dbReference>
<organism evidence="1 3">
    <name type="scientific">Rhizophagus clarus</name>
    <dbReference type="NCBI Taxonomy" id="94130"/>
    <lineage>
        <taxon>Eukaryota</taxon>
        <taxon>Fungi</taxon>
        <taxon>Fungi incertae sedis</taxon>
        <taxon>Mucoromycota</taxon>
        <taxon>Glomeromycotina</taxon>
        <taxon>Glomeromycetes</taxon>
        <taxon>Glomerales</taxon>
        <taxon>Glomeraceae</taxon>
        <taxon>Rhizophagus</taxon>
    </lineage>
</organism>
<accession>A0A2Z6RCJ0</accession>